<accession>A0A1I7WYI0</accession>
<dbReference type="Gene3D" id="1.25.10.10">
    <property type="entry name" value="Leucine-rich Repeat Variant"/>
    <property type="match status" value="1"/>
</dbReference>
<evidence type="ECO:0000313" key="5">
    <source>
        <dbReference type="WBParaSite" id="Hba_10185"/>
    </source>
</evidence>
<reference evidence="5" key="1">
    <citation type="submission" date="2016-11" db="UniProtKB">
        <authorList>
            <consortium name="WormBaseParasite"/>
        </authorList>
    </citation>
    <scope>IDENTIFICATION</scope>
</reference>
<dbReference type="PRINTS" id="PR01869">
    <property type="entry name" value="BCATNINFAMLY"/>
</dbReference>
<dbReference type="PROSITE" id="PS50176">
    <property type="entry name" value="ARM_REPEAT"/>
    <property type="match status" value="2"/>
</dbReference>
<evidence type="ECO:0000256" key="2">
    <source>
        <dbReference type="PROSITE-ProRule" id="PRU00259"/>
    </source>
</evidence>
<dbReference type="GO" id="GO:0045296">
    <property type="term" value="F:cadherin binding"/>
    <property type="evidence" value="ECO:0007669"/>
    <property type="project" value="InterPro"/>
</dbReference>
<keyword evidence="4" id="KW-1185">Reference proteome</keyword>
<dbReference type="Pfam" id="PF00514">
    <property type="entry name" value="Arm"/>
    <property type="match status" value="1"/>
</dbReference>
<dbReference type="PANTHER" id="PTHR45976">
    <property type="entry name" value="ARMADILLO SEGMENT POLARITY PROTEIN"/>
    <property type="match status" value="1"/>
</dbReference>
<dbReference type="WBParaSite" id="Hba_10185">
    <property type="protein sequence ID" value="Hba_10185"/>
    <property type="gene ID" value="Hba_10185"/>
</dbReference>
<dbReference type="GO" id="GO:0007155">
    <property type="term" value="P:cell adhesion"/>
    <property type="evidence" value="ECO:0007669"/>
    <property type="project" value="InterPro"/>
</dbReference>
<evidence type="ECO:0000256" key="3">
    <source>
        <dbReference type="SAM" id="MobiDB-lite"/>
    </source>
</evidence>
<sequence>MRSETHVVTHMQQMRVADSEYANDFYQTYQDSLYTDARISRIRAAMFPEVEAGPSNVCSIKNTIVDKMATPACSVKNAVLNLLRFEGCADISALSVPDLIQLMADNDERVYLMSKEDHTIATYPYLIEALLKASKSDNLNVKRDAMGALSHLSEHPDGRLHIFRSGGLAELIRMLYCAVESVVHYAVTTLRNLLIHVDAMTTTLNQIQNVEPLKVQARALGAIEALSPLLFRTNPRLLAQVADSLYFLLLDDPQSKVVFLSLGGPQTLVYIMNNYSEHRKLMYTVIRCIRSLSVCPQNKAALISLGCLPALFNELCRATEDRTQLAVLVAMRNLSDAATNEDNLTPLVIYFIDYLRVVVSEFSMNSRFLFYSKYRNRDKICAYISNVSALHYKMFTIIRFVQMKVCRGCNRTGTLCIATLYSSTFPCPTSMCSVSALHQLASHPSVATTLCNDELFIPLIVELLGRPEPHLESAVPLDSSASTRINGNPKVPSPLNTSRVGEHPNLS</sequence>
<evidence type="ECO:0000256" key="1">
    <source>
        <dbReference type="ARBA" id="ARBA00022473"/>
    </source>
</evidence>
<proteinExistence type="predicted"/>
<name>A0A1I7WYI0_HETBA</name>
<dbReference type="Proteomes" id="UP000095283">
    <property type="component" value="Unplaced"/>
</dbReference>
<dbReference type="AlphaFoldDB" id="A0A1I7WYI0"/>
<dbReference type="InterPro" id="IPR016024">
    <property type="entry name" value="ARM-type_fold"/>
</dbReference>
<feature type="region of interest" description="Disordered" evidence="3">
    <location>
        <begin position="474"/>
        <end position="507"/>
    </location>
</feature>
<protein>
    <submittedName>
        <fullName evidence="5">Armadillo/beta-catenin-like repeat protein</fullName>
    </submittedName>
</protein>
<feature type="repeat" description="ARM" evidence="2">
    <location>
        <begin position="166"/>
        <end position="193"/>
    </location>
</feature>
<evidence type="ECO:0000313" key="4">
    <source>
        <dbReference type="Proteomes" id="UP000095283"/>
    </source>
</evidence>
<dbReference type="SUPFAM" id="SSF48371">
    <property type="entry name" value="ARM repeat"/>
    <property type="match status" value="1"/>
</dbReference>
<keyword evidence="1" id="KW-0217">Developmental protein</keyword>
<dbReference type="InterPro" id="IPR011989">
    <property type="entry name" value="ARM-like"/>
</dbReference>
<dbReference type="SMART" id="SM00185">
    <property type="entry name" value="ARM"/>
    <property type="match status" value="4"/>
</dbReference>
<feature type="repeat" description="ARM" evidence="2">
    <location>
        <begin position="125"/>
        <end position="167"/>
    </location>
</feature>
<dbReference type="InterPro" id="IPR013284">
    <property type="entry name" value="Beta-catenin"/>
</dbReference>
<organism evidence="4 5">
    <name type="scientific">Heterorhabditis bacteriophora</name>
    <name type="common">Entomopathogenic nematode worm</name>
    <dbReference type="NCBI Taxonomy" id="37862"/>
    <lineage>
        <taxon>Eukaryota</taxon>
        <taxon>Metazoa</taxon>
        <taxon>Ecdysozoa</taxon>
        <taxon>Nematoda</taxon>
        <taxon>Chromadorea</taxon>
        <taxon>Rhabditida</taxon>
        <taxon>Rhabditina</taxon>
        <taxon>Rhabditomorpha</taxon>
        <taxon>Strongyloidea</taxon>
        <taxon>Heterorhabditidae</taxon>
        <taxon>Heterorhabditis</taxon>
    </lineage>
</organism>
<dbReference type="InterPro" id="IPR000225">
    <property type="entry name" value="Armadillo"/>
</dbReference>